<evidence type="ECO:0000313" key="2">
    <source>
        <dbReference type="EMBL" id="VFJ49796.1"/>
    </source>
</evidence>
<dbReference type="Pfam" id="PF07254">
    <property type="entry name" value="Cpta_toxin"/>
    <property type="match status" value="1"/>
</dbReference>
<accession>A0A450SC48</accession>
<gene>
    <name evidence="3" type="ORF">BECKFM1743A_GA0114220_101476</name>
    <name evidence="4" type="ORF">BECKFM1743B_GA0114221_100767</name>
    <name evidence="2" type="ORF">BECKFM1743C_GA0114222_100766</name>
</gene>
<proteinExistence type="predicted"/>
<name>A0A450SC48_9GAMM</name>
<reference evidence="2" key="1">
    <citation type="submission" date="2019-02" db="EMBL/GenBank/DDBJ databases">
        <authorList>
            <person name="Gruber-Vodicka R. H."/>
            <person name="Seah K. B. B."/>
        </authorList>
    </citation>
    <scope>NUCLEOTIDE SEQUENCE</scope>
    <source>
        <strain evidence="3">BECK_BZ163</strain>
        <strain evidence="4">BECK_BZ164</strain>
        <strain evidence="2">BECK_BZ165</strain>
    </source>
</reference>
<dbReference type="EMBL" id="CAADFL010000076">
    <property type="protein sequence ID" value="VFK08626.1"/>
    <property type="molecule type" value="Genomic_DNA"/>
</dbReference>
<dbReference type="AlphaFoldDB" id="A0A450SC48"/>
<evidence type="ECO:0000256" key="1">
    <source>
        <dbReference type="SAM" id="Phobius"/>
    </source>
</evidence>
<keyword evidence="1" id="KW-0812">Transmembrane</keyword>
<keyword evidence="1" id="KW-0472">Membrane</keyword>
<dbReference type="EMBL" id="CAADEZ010000147">
    <property type="protein sequence ID" value="VFJ55351.1"/>
    <property type="molecule type" value="Genomic_DNA"/>
</dbReference>
<keyword evidence="1" id="KW-1133">Transmembrane helix</keyword>
<evidence type="ECO:0000313" key="3">
    <source>
        <dbReference type="EMBL" id="VFJ55351.1"/>
    </source>
</evidence>
<evidence type="ECO:0000313" key="4">
    <source>
        <dbReference type="EMBL" id="VFK08626.1"/>
    </source>
</evidence>
<evidence type="ECO:0008006" key="5">
    <source>
        <dbReference type="Google" id="ProtNLM"/>
    </source>
</evidence>
<organism evidence="2">
    <name type="scientific">Candidatus Kentrum sp. FM</name>
    <dbReference type="NCBI Taxonomy" id="2126340"/>
    <lineage>
        <taxon>Bacteria</taxon>
        <taxon>Pseudomonadati</taxon>
        <taxon>Pseudomonadota</taxon>
        <taxon>Gammaproteobacteria</taxon>
        <taxon>Candidatus Kentrum</taxon>
    </lineage>
</organism>
<sequence>MDKGSASKGNPQPIRLRLRQSRHLALLLLLAHVGAVPCLMAMEWAWPVKLFMGAAILSSLILTLREHAFRRSRSAIITLSWTEEGIWRFWTRDGRMIAISETESAGNLSPGGQGRNGPAKWGRRRRHRVRAYVHPYLVVLHLDGPERFGNFLTGKSIVLHPGMVDDADAFRRLRIRLRFL</sequence>
<feature type="transmembrane region" description="Helical" evidence="1">
    <location>
        <begin position="45"/>
        <end position="64"/>
    </location>
</feature>
<dbReference type="EMBL" id="CAADFA010000076">
    <property type="protein sequence ID" value="VFJ49796.1"/>
    <property type="molecule type" value="Genomic_DNA"/>
</dbReference>
<dbReference type="InterPro" id="IPR009883">
    <property type="entry name" value="YgfX"/>
</dbReference>
<protein>
    <recommendedName>
        <fullName evidence="5">Toxin CptA</fullName>
    </recommendedName>
</protein>